<protein>
    <submittedName>
        <fullName evidence="8">RNA polymerase subunit sigma-24</fullName>
    </submittedName>
</protein>
<feature type="domain" description="RNA polymerase sigma-70 region 2" evidence="5">
    <location>
        <begin position="28"/>
        <end position="87"/>
    </location>
</feature>
<dbReference type="InterPro" id="IPR036388">
    <property type="entry name" value="WH-like_DNA-bd_sf"/>
</dbReference>
<accession>A0ABY5FV27</accession>
<keyword evidence="3" id="KW-0731">Sigma factor</keyword>
<dbReference type="Gene3D" id="1.10.1740.10">
    <property type="match status" value="1"/>
</dbReference>
<dbReference type="SUPFAM" id="SSF88946">
    <property type="entry name" value="Sigma2 domain of RNA polymerase sigma factors"/>
    <property type="match status" value="1"/>
</dbReference>
<dbReference type="PANTHER" id="PTHR47756:SF2">
    <property type="entry name" value="BLL6612 PROTEIN"/>
    <property type="match status" value="1"/>
</dbReference>
<evidence type="ECO:0000259" key="5">
    <source>
        <dbReference type="Pfam" id="PF04542"/>
    </source>
</evidence>
<feature type="domain" description="DUF6596" evidence="7">
    <location>
        <begin position="188"/>
        <end position="287"/>
    </location>
</feature>
<name>A0ABY5FV27_9MICO</name>
<reference evidence="8" key="1">
    <citation type="submission" date="2022-07" db="EMBL/GenBank/DDBJ databases">
        <title>Taxonomic analysis of Microcella humidisoli nov. sp., isolated from riverside soil.</title>
        <authorList>
            <person name="Molina K.M."/>
            <person name="Kim S.B."/>
        </authorList>
    </citation>
    <scope>NUCLEOTIDE SEQUENCE</scope>
    <source>
        <strain evidence="8">MMS21-STM10</strain>
    </source>
</reference>
<keyword evidence="2" id="KW-0805">Transcription regulation</keyword>
<dbReference type="Pfam" id="PF04542">
    <property type="entry name" value="Sigma70_r2"/>
    <property type="match status" value="1"/>
</dbReference>
<comment type="similarity">
    <text evidence="1">Belongs to the sigma-70 factor family. ECF subfamily.</text>
</comment>
<evidence type="ECO:0000259" key="6">
    <source>
        <dbReference type="Pfam" id="PF08281"/>
    </source>
</evidence>
<dbReference type="SUPFAM" id="SSF88659">
    <property type="entry name" value="Sigma3 and sigma4 domains of RNA polymerase sigma factors"/>
    <property type="match status" value="1"/>
</dbReference>
<sequence length="425" mass="45841">MADGPAPVPVGDDIARRLGAVWRIEGARVIATLTALTRDVALAEDLAHDACAEALRSWPRDGVPANPGAWLTAVAKRRAIDAWRRQDALAERYARIGSTLRESGDDELEPIGDSVLRLLFIACHPVLSTPAQCALALTLVGGLSTEQVARLFLVPVTTMQQRIVRAKRALSAAAVPFEAPDPHEWHDRVSGVLRVVYLIFTEGYAPASGATPVHRELADEALRLGRRLVAMLPREPEAHGLLSLMLLQSSRFSARVASDGSPVLLADQDRARWDRQAILRGRAALRRVDALGKGRGPYAVQAAIAEQHAIAPSVDATDWERIVLLYEVLGRLAPSPIVDLNRAVALSMAEGPAEALDLVDRLTDEGALAHSPLLPSVRGELLARLGRPDEARAEFARAIPLVGNAAQRTVLDGKLRALDPRHPEG</sequence>
<dbReference type="InterPro" id="IPR013324">
    <property type="entry name" value="RNA_pol_sigma_r3/r4-like"/>
</dbReference>
<dbReference type="Gene3D" id="1.10.10.10">
    <property type="entry name" value="Winged helix-like DNA-binding domain superfamily/Winged helix DNA-binding domain"/>
    <property type="match status" value="1"/>
</dbReference>
<dbReference type="RefSeq" id="WP_255159303.1">
    <property type="nucleotide sequence ID" value="NZ_CP101497.1"/>
</dbReference>
<dbReference type="InterPro" id="IPR046531">
    <property type="entry name" value="DUF6596"/>
</dbReference>
<evidence type="ECO:0000256" key="1">
    <source>
        <dbReference type="ARBA" id="ARBA00010641"/>
    </source>
</evidence>
<gene>
    <name evidence="8" type="ORF">NNL39_10905</name>
</gene>
<organism evidence="8 9">
    <name type="scientific">Microcella humidisoli</name>
    <dbReference type="NCBI Taxonomy" id="2963406"/>
    <lineage>
        <taxon>Bacteria</taxon>
        <taxon>Bacillati</taxon>
        <taxon>Actinomycetota</taxon>
        <taxon>Actinomycetes</taxon>
        <taxon>Micrococcales</taxon>
        <taxon>Microbacteriaceae</taxon>
        <taxon>Microcella</taxon>
    </lineage>
</organism>
<keyword evidence="9" id="KW-1185">Reference proteome</keyword>
<keyword evidence="4" id="KW-0804">Transcription</keyword>
<feature type="domain" description="RNA polymerase sigma factor 70 region 4 type 2" evidence="6">
    <location>
        <begin position="120"/>
        <end position="170"/>
    </location>
</feature>
<dbReference type="Pfam" id="PF20239">
    <property type="entry name" value="DUF6596"/>
    <property type="match status" value="1"/>
</dbReference>
<proteinExistence type="inferred from homology"/>
<dbReference type="InterPro" id="IPR013325">
    <property type="entry name" value="RNA_pol_sigma_r2"/>
</dbReference>
<dbReference type="InterPro" id="IPR013249">
    <property type="entry name" value="RNA_pol_sigma70_r4_t2"/>
</dbReference>
<evidence type="ECO:0000256" key="4">
    <source>
        <dbReference type="ARBA" id="ARBA00023163"/>
    </source>
</evidence>
<evidence type="ECO:0000259" key="7">
    <source>
        <dbReference type="Pfam" id="PF20239"/>
    </source>
</evidence>
<dbReference type="InterPro" id="IPR007627">
    <property type="entry name" value="RNA_pol_sigma70_r2"/>
</dbReference>
<evidence type="ECO:0000313" key="9">
    <source>
        <dbReference type="Proteomes" id="UP001060039"/>
    </source>
</evidence>
<evidence type="ECO:0000313" key="8">
    <source>
        <dbReference type="EMBL" id="UTT62161.1"/>
    </source>
</evidence>
<evidence type="ECO:0000256" key="2">
    <source>
        <dbReference type="ARBA" id="ARBA00023015"/>
    </source>
</evidence>
<dbReference type="PANTHER" id="PTHR47756">
    <property type="entry name" value="BLL6612 PROTEIN-RELATED"/>
    <property type="match status" value="1"/>
</dbReference>
<dbReference type="Pfam" id="PF08281">
    <property type="entry name" value="Sigma70_r4_2"/>
    <property type="match status" value="1"/>
</dbReference>
<dbReference type="Proteomes" id="UP001060039">
    <property type="component" value="Chromosome"/>
</dbReference>
<dbReference type="EMBL" id="CP101497">
    <property type="protein sequence ID" value="UTT62161.1"/>
    <property type="molecule type" value="Genomic_DNA"/>
</dbReference>
<evidence type="ECO:0000256" key="3">
    <source>
        <dbReference type="ARBA" id="ARBA00023082"/>
    </source>
</evidence>